<gene>
    <name evidence="3" type="ORF">MM415A01581_0020</name>
    <name evidence="1" type="ORF">MM415B00324_0056</name>
    <name evidence="2" type="ORF">TM448A03726_0006</name>
</gene>
<dbReference type="AlphaFoldDB" id="A0A6H2A076"/>
<evidence type="ECO:0000313" key="1">
    <source>
        <dbReference type="EMBL" id="QJA43226.1"/>
    </source>
</evidence>
<evidence type="ECO:0000313" key="3">
    <source>
        <dbReference type="EMBL" id="QJA76103.1"/>
    </source>
</evidence>
<dbReference type="EMBL" id="MT142204">
    <property type="protein sequence ID" value="QJA76103.1"/>
    <property type="molecule type" value="Genomic_DNA"/>
</dbReference>
<accession>A0A6H2A076</accession>
<proteinExistence type="predicted"/>
<reference evidence="2" key="1">
    <citation type="submission" date="2020-03" db="EMBL/GenBank/DDBJ databases">
        <title>The deep terrestrial virosphere.</title>
        <authorList>
            <person name="Holmfeldt K."/>
            <person name="Nilsson E."/>
            <person name="Simone D."/>
            <person name="Lopez-Fernandez M."/>
            <person name="Wu X."/>
            <person name="de Brujin I."/>
            <person name="Lundin D."/>
            <person name="Andersson A."/>
            <person name="Bertilsson S."/>
            <person name="Dopson M."/>
        </authorList>
    </citation>
    <scope>NUCLEOTIDE SEQUENCE</scope>
    <source>
        <strain evidence="3">MM415A01581</strain>
        <strain evidence="1">MM415B00324</strain>
        <strain evidence="2">TM448A03726</strain>
    </source>
</reference>
<organism evidence="2">
    <name type="scientific">viral metagenome</name>
    <dbReference type="NCBI Taxonomy" id="1070528"/>
    <lineage>
        <taxon>unclassified sequences</taxon>
        <taxon>metagenomes</taxon>
        <taxon>organismal metagenomes</taxon>
    </lineage>
</organism>
<protein>
    <submittedName>
        <fullName evidence="2">Uncharacterized protein</fullName>
    </submittedName>
</protein>
<dbReference type="EMBL" id="MT144434">
    <property type="protein sequence ID" value="QJA53593.1"/>
    <property type="molecule type" value="Genomic_DNA"/>
</dbReference>
<evidence type="ECO:0000313" key="2">
    <source>
        <dbReference type="EMBL" id="QJA53593.1"/>
    </source>
</evidence>
<sequence>MNMRWPAIDPITTLPIAGTEQLLDMKMEIDSALDDIKNQLDRAKANAQQGIMAEPDWFARINGAKRILGRKSQRIQMELSKRKEQARRDHKSYQAAFIAVAKRILSADLYTRIETEAREESTT</sequence>
<dbReference type="EMBL" id="MT141562">
    <property type="protein sequence ID" value="QJA43226.1"/>
    <property type="molecule type" value="Genomic_DNA"/>
</dbReference>
<name>A0A6H2A076_9ZZZZ</name>